<evidence type="ECO:0000256" key="3">
    <source>
        <dbReference type="ARBA" id="ARBA00023125"/>
    </source>
</evidence>
<dbReference type="FunFam" id="4.10.280.10:FF:000050">
    <property type="entry name" value="Basic helix-loop-helix transcription factor"/>
    <property type="match status" value="1"/>
</dbReference>
<feature type="domain" description="BHLH" evidence="7">
    <location>
        <begin position="162"/>
        <end position="213"/>
    </location>
</feature>
<evidence type="ECO:0000256" key="4">
    <source>
        <dbReference type="ARBA" id="ARBA00023163"/>
    </source>
</evidence>
<gene>
    <name evidence="9" type="ORF">J5N97_019889</name>
</gene>
<dbReference type="InterPro" id="IPR036638">
    <property type="entry name" value="HLH_DNA-bd_sf"/>
</dbReference>
<dbReference type="CDD" id="cd04873">
    <property type="entry name" value="ACT_UUR-ACR-like"/>
    <property type="match status" value="1"/>
</dbReference>
<dbReference type="GO" id="GO:0003677">
    <property type="term" value="F:DNA binding"/>
    <property type="evidence" value="ECO:0007669"/>
    <property type="project" value="UniProtKB-KW"/>
</dbReference>
<feature type="region of interest" description="Disordered" evidence="6">
    <location>
        <begin position="137"/>
        <end position="165"/>
    </location>
</feature>
<dbReference type="PANTHER" id="PTHR46684">
    <property type="entry name" value="TRANSCRIPTION FACTOR FAMA"/>
    <property type="match status" value="1"/>
</dbReference>
<comment type="similarity">
    <text evidence="1">Belongs to the bHLH protein family.</text>
</comment>
<dbReference type="SUPFAM" id="SSF47459">
    <property type="entry name" value="HLH, helix-loop-helix DNA-binding domain"/>
    <property type="match status" value="1"/>
</dbReference>
<dbReference type="InterPro" id="IPR002912">
    <property type="entry name" value="ACT_dom"/>
</dbReference>
<name>A0A9D5CFG7_9LILI</name>
<evidence type="ECO:0000313" key="10">
    <source>
        <dbReference type="Proteomes" id="UP001085076"/>
    </source>
</evidence>
<dbReference type="GO" id="GO:0045893">
    <property type="term" value="P:positive regulation of DNA-templated transcription"/>
    <property type="evidence" value="ECO:0007669"/>
    <property type="project" value="TreeGrafter"/>
</dbReference>
<reference evidence="9" key="2">
    <citation type="journal article" date="2022" name="Hortic Res">
        <title>The genome of Dioscorea zingiberensis sheds light on the biosynthesis, origin and evolution of the medicinally important diosgenin saponins.</title>
        <authorList>
            <person name="Li Y."/>
            <person name="Tan C."/>
            <person name="Li Z."/>
            <person name="Guo J."/>
            <person name="Li S."/>
            <person name="Chen X."/>
            <person name="Wang C."/>
            <person name="Dai X."/>
            <person name="Yang H."/>
            <person name="Song W."/>
            <person name="Hou L."/>
            <person name="Xu J."/>
            <person name="Tong Z."/>
            <person name="Xu A."/>
            <person name="Yuan X."/>
            <person name="Wang W."/>
            <person name="Yang Q."/>
            <person name="Chen L."/>
            <person name="Sun Z."/>
            <person name="Wang K."/>
            <person name="Pan B."/>
            <person name="Chen J."/>
            <person name="Bao Y."/>
            <person name="Liu F."/>
            <person name="Qi X."/>
            <person name="Gang D.R."/>
            <person name="Wen J."/>
            <person name="Li J."/>
        </authorList>
    </citation>
    <scope>NUCLEOTIDE SEQUENCE</scope>
    <source>
        <strain evidence="9">Dzin_1.0</strain>
    </source>
</reference>
<feature type="domain" description="ACT" evidence="8">
    <location>
        <begin position="304"/>
        <end position="377"/>
    </location>
</feature>
<dbReference type="OrthoDB" id="1939483at2759"/>
<evidence type="ECO:0000259" key="8">
    <source>
        <dbReference type="PROSITE" id="PS51671"/>
    </source>
</evidence>
<sequence>MDNKEIEETYSGVVRSVREYSENNNVEMVDYMLSNPPLDKNYFSDVMQFADFGPRLALNQTRISEDENNYFSRFQITNDQKMQEDPLMVVIPPTLPLPNYPPLGVRERHEEEDQEGRFSENASSVQQPCLVAGFDDQKIAGGEGKNRRKKPRTMKTSEEVESQRMTHIAVERNRRKQMNEHLRVLRSLMPSSYVQRGDQASIIGGAIEFVRELEQLLQCLESQKRRRIFGGGGLEVHRTMGDVSSIPIQQCQQQQQPMFQQLTVQDGDQMKLNEFNPNGPREEMAENKSCIAEIEVRLLGFDAMIKILSKRRPGQLLKTIAALEDMQFSILHTNITTIEQTVLYSFNVKITVETRSTAEEIANSVQQILTFIDASTL</sequence>
<dbReference type="GO" id="GO:0003700">
    <property type="term" value="F:DNA-binding transcription factor activity"/>
    <property type="evidence" value="ECO:0007669"/>
    <property type="project" value="InterPro"/>
</dbReference>
<dbReference type="EMBL" id="JAGGNH010000005">
    <property type="protein sequence ID" value="KAJ0971930.1"/>
    <property type="molecule type" value="Genomic_DNA"/>
</dbReference>
<dbReference type="AlphaFoldDB" id="A0A9D5CFG7"/>
<evidence type="ECO:0000256" key="2">
    <source>
        <dbReference type="ARBA" id="ARBA00023015"/>
    </source>
</evidence>
<dbReference type="PROSITE" id="PS50888">
    <property type="entry name" value="BHLH"/>
    <property type="match status" value="1"/>
</dbReference>
<evidence type="ECO:0000256" key="6">
    <source>
        <dbReference type="SAM" id="MobiDB-lite"/>
    </source>
</evidence>
<comment type="caution">
    <text evidence="9">The sequence shown here is derived from an EMBL/GenBank/DDBJ whole genome shotgun (WGS) entry which is preliminary data.</text>
</comment>
<reference evidence="9" key="1">
    <citation type="submission" date="2021-03" db="EMBL/GenBank/DDBJ databases">
        <authorList>
            <person name="Li Z."/>
            <person name="Yang C."/>
        </authorList>
    </citation>
    <scope>NUCLEOTIDE SEQUENCE</scope>
    <source>
        <strain evidence="9">Dzin_1.0</strain>
        <tissue evidence="9">Leaf</tissue>
    </source>
</reference>
<proteinExistence type="inferred from homology"/>
<keyword evidence="3" id="KW-0238">DNA-binding</keyword>
<evidence type="ECO:0000259" key="7">
    <source>
        <dbReference type="PROSITE" id="PS50888"/>
    </source>
</evidence>
<keyword evidence="2" id="KW-0805">Transcription regulation</keyword>
<feature type="compositionally biased region" description="Basic and acidic residues" evidence="6">
    <location>
        <begin position="155"/>
        <end position="165"/>
    </location>
</feature>
<dbReference type="SMART" id="SM00353">
    <property type="entry name" value="HLH"/>
    <property type="match status" value="1"/>
</dbReference>
<keyword evidence="10" id="KW-1185">Reference proteome</keyword>
<evidence type="ECO:0000313" key="9">
    <source>
        <dbReference type="EMBL" id="KAJ0971930.1"/>
    </source>
</evidence>
<dbReference type="PANTHER" id="PTHR46684:SF6">
    <property type="entry name" value="TRANSCRIPTION FACTOR FAMA"/>
    <property type="match status" value="1"/>
</dbReference>
<dbReference type="GO" id="GO:0046983">
    <property type="term" value="F:protein dimerization activity"/>
    <property type="evidence" value="ECO:0007669"/>
    <property type="project" value="InterPro"/>
</dbReference>
<dbReference type="InterPro" id="IPR011598">
    <property type="entry name" value="bHLH_dom"/>
</dbReference>
<dbReference type="Proteomes" id="UP001085076">
    <property type="component" value="Miscellaneous, Linkage group lg05"/>
</dbReference>
<evidence type="ECO:0000256" key="1">
    <source>
        <dbReference type="ARBA" id="ARBA00005510"/>
    </source>
</evidence>
<dbReference type="CDD" id="cd11448">
    <property type="entry name" value="bHLH_AtFAMA_like"/>
    <property type="match status" value="1"/>
</dbReference>
<dbReference type="PROSITE" id="PS51671">
    <property type="entry name" value="ACT"/>
    <property type="match status" value="1"/>
</dbReference>
<accession>A0A9D5CFG7</accession>
<keyword evidence="5" id="KW-0539">Nucleus</keyword>
<keyword evidence="4" id="KW-0804">Transcription</keyword>
<organism evidence="9 10">
    <name type="scientific">Dioscorea zingiberensis</name>
    <dbReference type="NCBI Taxonomy" id="325984"/>
    <lineage>
        <taxon>Eukaryota</taxon>
        <taxon>Viridiplantae</taxon>
        <taxon>Streptophyta</taxon>
        <taxon>Embryophyta</taxon>
        <taxon>Tracheophyta</taxon>
        <taxon>Spermatophyta</taxon>
        <taxon>Magnoliopsida</taxon>
        <taxon>Liliopsida</taxon>
        <taxon>Dioscoreales</taxon>
        <taxon>Dioscoreaceae</taxon>
        <taxon>Dioscorea</taxon>
    </lineage>
</organism>
<evidence type="ECO:0008006" key="11">
    <source>
        <dbReference type="Google" id="ProtNLM"/>
    </source>
</evidence>
<evidence type="ECO:0000256" key="5">
    <source>
        <dbReference type="ARBA" id="ARBA00023242"/>
    </source>
</evidence>
<dbReference type="GO" id="GO:0010052">
    <property type="term" value="P:guard cell differentiation"/>
    <property type="evidence" value="ECO:0007669"/>
    <property type="project" value="InterPro"/>
</dbReference>
<dbReference type="GO" id="GO:0005634">
    <property type="term" value="C:nucleus"/>
    <property type="evidence" value="ECO:0007669"/>
    <property type="project" value="UniProtKB-SubCell"/>
</dbReference>
<dbReference type="Pfam" id="PF00010">
    <property type="entry name" value="HLH"/>
    <property type="match status" value="1"/>
</dbReference>
<dbReference type="InterPro" id="IPR044283">
    <property type="entry name" value="FAMA/SPEECHLESS/MUTE-like"/>
</dbReference>
<dbReference type="Gene3D" id="4.10.280.10">
    <property type="entry name" value="Helix-loop-helix DNA-binding domain"/>
    <property type="match status" value="1"/>
</dbReference>
<protein>
    <recommendedName>
        <fullName evidence="11">BHLH transcription factor</fullName>
    </recommendedName>
</protein>